<dbReference type="Proteomes" id="UP001600109">
    <property type="component" value="Unassembled WGS sequence"/>
</dbReference>
<gene>
    <name evidence="2" type="ORF">ACFX5E_10435</name>
</gene>
<reference evidence="2 3" key="1">
    <citation type="submission" date="2024-06" db="EMBL/GenBank/DDBJ databases">
        <title>Flavobacterium spp. isolated from glacier.</title>
        <authorList>
            <person name="Han D."/>
        </authorList>
    </citation>
    <scope>NUCLEOTIDE SEQUENCE [LARGE SCALE GENOMIC DNA]</scope>
    <source>
        <strain evidence="2 3">LS2P90</strain>
    </source>
</reference>
<keyword evidence="1" id="KW-0732">Signal</keyword>
<sequence>MLIKRSLNYFRILLLCSCQFALGQTNDLEKKSIEYLHQTLSTRLHLNSNQLKLYPDSATIGNTSSWLWSVFDAMTVSNGIYYDPAQYNSFNVDYSSILYESKTSSCLSQTCSLDQAILKYTSDSTHVWNKTIDDLNAELKFSDSLTFISDTTIVVYSDDGDIIENDTIQIKVNFNHLLVFYSYPYSQKNSLNPQLQFYSPWYTPCILQEAYRNENYCMLSKDDWDSAFGPKGYMQQVCEALIIVDGGNYEITISSGTLKFFKNTIINSPILFGVLMYSKKDLYNDINKL</sequence>
<dbReference type="EMBL" id="JBHZPZ010000011">
    <property type="protein sequence ID" value="MFE3868486.1"/>
    <property type="molecule type" value="Genomic_DNA"/>
</dbReference>
<comment type="caution">
    <text evidence="2">The sequence shown here is derived from an EMBL/GenBank/DDBJ whole genome shotgun (WGS) entry which is preliminary data.</text>
</comment>
<evidence type="ECO:0000256" key="1">
    <source>
        <dbReference type="SAM" id="SignalP"/>
    </source>
</evidence>
<feature type="chain" id="PRO_5046244637" evidence="1">
    <location>
        <begin position="24"/>
        <end position="289"/>
    </location>
</feature>
<evidence type="ECO:0000313" key="3">
    <source>
        <dbReference type="Proteomes" id="UP001600109"/>
    </source>
</evidence>
<organism evidence="2 3">
    <name type="scientific">Flavobacterium xylosi</name>
    <dbReference type="NCBI Taxonomy" id="3230415"/>
    <lineage>
        <taxon>Bacteria</taxon>
        <taxon>Pseudomonadati</taxon>
        <taxon>Bacteroidota</taxon>
        <taxon>Flavobacteriia</taxon>
        <taxon>Flavobacteriales</taxon>
        <taxon>Flavobacteriaceae</taxon>
        <taxon>Flavobacterium</taxon>
    </lineage>
</organism>
<dbReference type="RefSeq" id="WP_379855136.1">
    <property type="nucleotide sequence ID" value="NZ_JBHZPZ010000011.1"/>
</dbReference>
<keyword evidence="3" id="KW-1185">Reference proteome</keyword>
<protein>
    <submittedName>
        <fullName evidence="2">Uncharacterized protein</fullName>
    </submittedName>
</protein>
<name>A0ABW6HWW3_9FLAO</name>
<feature type="signal peptide" evidence="1">
    <location>
        <begin position="1"/>
        <end position="23"/>
    </location>
</feature>
<accession>A0ABW6HWW3</accession>
<proteinExistence type="predicted"/>
<evidence type="ECO:0000313" key="2">
    <source>
        <dbReference type="EMBL" id="MFE3868486.1"/>
    </source>
</evidence>